<organism evidence="4 5">
    <name type="scientific">Asparagus officinalis</name>
    <name type="common">Garden asparagus</name>
    <dbReference type="NCBI Taxonomy" id="4686"/>
    <lineage>
        <taxon>Eukaryota</taxon>
        <taxon>Viridiplantae</taxon>
        <taxon>Streptophyta</taxon>
        <taxon>Embryophyta</taxon>
        <taxon>Tracheophyta</taxon>
        <taxon>Spermatophyta</taxon>
        <taxon>Magnoliopsida</taxon>
        <taxon>Liliopsida</taxon>
        <taxon>Asparagales</taxon>
        <taxon>Asparagaceae</taxon>
        <taxon>Asparagoideae</taxon>
        <taxon>Asparagus</taxon>
    </lineage>
</organism>
<evidence type="ECO:0000256" key="1">
    <source>
        <dbReference type="ARBA" id="ARBA00013081"/>
    </source>
</evidence>
<dbReference type="SUPFAM" id="SSF81606">
    <property type="entry name" value="PP2C-like"/>
    <property type="match status" value="1"/>
</dbReference>
<dbReference type="Proteomes" id="UP000243459">
    <property type="component" value="Chromosome 3"/>
</dbReference>
<keyword evidence="5" id="KW-1185">Reference proteome</keyword>
<evidence type="ECO:0000256" key="3">
    <source>
        <dbReference type="SAM" id="Phobius"/>
    </source>
</evidence>
<dbReference type="EC" id="3.1.3.16" evidence="1"/>
<dbReference type="InterPro" id="IPR036457">
    <property type="entry name" value="PPM-type-like_dom_sf"/>
</dbReference>
<dbReference type="Gramene" id="ONK76244">
    <property type="protein sequence ID" value="ONK76244"/>
    <property type="gene ID" value="A4U43_C03F25540"/>
</dbReference>
<accession>A0A5P1FDV5</accession>
<feature type="transmembrane region" description="Helical" evidence="3">
    <location>
        <begin position="272"/>
        <end position="292"/>
    </location>
</feature>
<dbReference type="GO" id="GO:0004722">
    <property type="term" value="F:protein serine/threonine phosphatase activity"/>
    <property type="evidence" value="ECO:0007669"/>
    <property type="project" value="UniProtKB-EC"/>
</dbReference>
<reference evidence="5" key="1">
    <citation type="journal article" date="2017" name="Nat. Commun.">
        <title>The asparagus genome sheds light on the origin and evolution of a young Y chromosome.</title>
        <authorList>
            <person name="Harkess A."/>
            <person name="Zhou J."/>
            <person name="Xu C."/>
            <person name="Bowers J.E."/>
            <person name="Van der Hulst R."/>
            <person name="Ayyampalayam S."/>
            <person name="Mercati F."/>
            <person name="Riccardi P."/>
            <person name="McKain M.R."/>
            <person name="Kakrana A."/>
            <person name="Tang H."/>
            <person name="Ray J."/>
            <person name="Groenendijk J."/>
            <person name="Arikit S."/>
            <person name="Mathioni S.M."/>
            <person name="Nakano M."/>
            <person name="Shan H."/>
            <person name="Telgmann-Rauber A."/>
            <person name="Kanno A."/>
            <person name="Yue Z."/>
            <person name="Chen H."/>
            <person name="Li W."/>
            <person name="Chen Y."/>
            <person name="Xu X."/>
            <person name="Zhang Y."/>
            <person name="Luo S."/>
            <person name="Chen H."/>
            <person name="Gao J."/>
            <person name="Mao Z."/>
            <person name="Pires J.C."/>
            <person name="Luo M."/>
            <person name="Kudrna D."/>
            <person name="Wing R.A."/>
            <person name="Meyers B.C."/>
            <person name="Yi K."/>
            <person name="Kong H."/>
            <person name="Lavrijsen P."/>
            <person name="Sunseri F."/>
            <person name="Falavigna A."/>
            <person name="Ye Y."/>
            <person name="Leebens-Mack J.H."/>
            <person name="Chen G."/>
        </authorList>
    </citation>
    <scope>NUCLEOTIDE SEQUENCE [LARGE SCALE GENOMIC DNA]</scope>
    <source>
        <strain evidence="5">cv. DH0086</strain>
    </source>
</reference>
<evidence type="ECO:0000313" key="4">
    <source>
        <dbReference type="EMBL" id="ONK76244.1"/>
    </source>
</evidence>
<evidence type="ECO:0000313" key="5">
    <source>
        <dbReference type="Proteomes" id="UP000243459"/>
    </source>
</evidence>
<protein>
    <recommendedName>
        <fullName evidence="1">protein-serine/threonine phosphatase</fullName>
        <ecNumber evidence="1">3.1.3.16</ecNumber>
    </recommendedName>
</protein>
<feature type="region of interest" description="Disordered" evidence="2">
    <location>
        <begin position="46"/>
        <end position="78"/>
    </location>
</feature>
<name>A0A5P1FDV5_ASPOF</name>
<keyword evidence="3" id="KW-1133">Transmembrane helix</keyword>
<gene>
    <name evidence="4" type="ORF">A4U43_C03F25540</name>
</gene>
<keyword evidence="3" id="KW-0812">Transmembrane</keyword>
<evidence type="ECO:0000256" key="2">
    <source>
        <dbReference type="SAM" id="MobiDB-lite"/>
    </source>
</evidence>
<feature type="region of interest" description="Disordered" evidence="2">
    <location>
        <begin position="97"/>
        <end position="150"/>
    </location>
</feature>
<dbReference type="EMBL" id="CM007383">
    <property type="protein sequence ID" value="ONK76244.1"/>
    <property type="molecule type" value="Genomic_DNA"/>
</dbReference>
<dbReference type="Gene3D" id="3.60.40.10">
    <property type="entry name" value="PPM-type phosphatase domain"/>
    <property type="match status" value="1"/>
</dbReference>
<keyword evidence="3" id="KW-0472">Membrane</keyword>
<feature type="compositionally biased region" description="Low complexity" evidence="2">
    <location>
        <begin position="112"/>
        <end position="131"/>
    </location>
</feature>
<dbReference type="AlphaFoldDB" id="A0A5P1FDV5"/>
<proteinExistence type="predicted"/>
<sequence length="325" mass="35202">MNLSHRTAWCLISAPALHPHLSEGCRPWIHLVGVGIVEEIRFLASSTRRHSDSDPLPEGFDESSAWSQKQSLKEPPSLLEGASRAACLKWAVSLRDSPSLPASCRSPPPRRSPLAPAPSAASSSQAPTPRSSPDPRRPSRPSPSQKRRDASDILDILKAEQALLDLRLSIALKAAITGLLEARRVNEWIVTEKLGDSHRTKPAAKHVVDIERENTSSKEKSNSFGFFGGRFGPGFASKQQGMSLDVIKSAYATTEEGFISIVKKQWSIMPQIASVCSCCLVGIICGGMLYIANAGDSCAVLGRWMRGERAISATEHNASIESVRC</sequence>